<protein>
    <submittedName>
        <fullName evidence="3">Peptidase S41-like protein</fullName>
    </submittedName>
</protein>
<feature type="domain" description="Tail specific protease" evidence="2">
    <location>
        <begin position="213"/>
        <end position="444"/>
    </location>
</feature>
<dbReference type="PANTHER" id="PTHR32060:SF30">
    <property type="entry name" value="CARBOXY-TERMINAL PROCESSING PROTEASE CTPA"/>
    <property type="match status" value="1"/>
</dbReference>
<dbReference type="GO" id="GO:0008236">
    <property type="term" value="F:serine-type peptidase activity"/>
    <property type="evidence" value="ECO:0007669"/>
    <property type="project" value="InterPro"/>
</dbReference>
<evidence type="ECO:0000256" key="1">
    <source>
        <dbReference type="SAM" id="SignalP"/>
    </source>
</evidence>
<dbReference type="AlphaFoldDB" id="A0A419X959"/>
<dbReference type="Proteomes" id="UP000284531">
    <property type="component" value="Unassembled WGS sequence"/>
</dbReference>
<feature type="signal peptide" evidence="1">
    <location>
        <begin position="1"/>
        <end position="20"/>
    </location>
</feature>
<dbReference type="InterPro" id="IPR029045">
    <property type="entry name" value="ClpP/crotonase-like_dom_sf"/>
</dbReference>
<dbReference type="Gene3D" id="3.90.226.10">
    <property type="entry name" value="2-enoyl-CoA Hydratase, Chain A, domain 1"/>
    <property type="match status" value="1"/>
</dbReference>
<comment type="caution">
    <text evidence="3">The sequence shown here is derived from an EMBL/GenBank/DDBJ whole genome shotgun (WGS) entry which is preliminary data.</text>
</comment>
<organism evidence="3 4">
    <name type="scientific">Marinifilum flexuosum</name>
    <dbReference type="NCBI Taxonomy" id="1117708"/>
    <lineage>
        <taxon>Bacteria</taxon>
        <taxon>Pseudomonadati</taxon>
        <taxon>Bacteroidota</taxon>
        <taxon>Bacteroidia</taxon>
        <taxon>Marinilabiliales</taxon>
        <taxon>Marinifilaceae</taxon>
    </lineage>
</organism>
<dbReference type="GO" id="GO:0004175">
    <property type="term" value="F:endopeptidase activity"/>
    <property type="evidence" value="ECO:0007669"/>
    <property type="project" value="TreeGrafter"/>
</dbReference>
<dbReference type="InterPro" id="IPR005151">
    <property type="entry name" value="Tail-specific_protease"/>
</dbReference>
<dbReference type="GO" id="GO:0006508">
    <property type="term" value="P:proteolysis"/>
    <property type="evidence" value="ECO:0007669"/>
    <property type="project" value="InterPro"/>
</dbReference>
<dbReference type="GO" id="GO:0007165">
    <property type="term" value="P:signal transduction"/>
    <property type="evidence" value="ECO:0007669"/>
    <property type="project" value="TreeGrafter"/>
</dbReference>
<dbReference type="PANTHER" id="PTHR32060">
    <property type="entry name" value="TAIL-SPECIFIC PROTEASE"/>
    <property type="match status" value="1"/>
</dbReference>
<dbReference type="RefSeq" id="WP_120239080.1">
    <property type="nucleotide sequence ID" value="NZ_RAPQ01000008.1"/>
</dbReference>
<dbReference type="EMBL" id="RAPQ01000008">
    <property type="protein sequence ID" value="RKE04293.1"/>
    <property type="molecule type" value="Genomic_DNA"/>
</dbReference>
<reference evidence="3 4" key="1">
    <citation type="submission" date="2018-09" db="EMBL/GenBank/DDBJ databases">
        <title>Genomic Encyclopedia of Archaeal and Bacterial Type Strains, Phase II (KMG-II): from individual species to whole genera.</title>
        <authorList>
            <person name="Goeker M."/>
        </authorList>
    </citation>
    <scope>NUCLEOTIDE SEQUENCE [LARGE SCALE GENOMIC DNA]</scope>
    <source>
        <strain evidence="3 4">DSM 21950</strain>
    </source>
</reference>
<evidence type="ECO:0000259" key="2">
    <source>
        <dbReference type="SMART" id="SM00245"/>
    </source>
</evidence>
<dbReference type="SUPFAM" id="SSF52096">
    <property type="entry name" value="ClpP/crotonase"/>
    <property type="match status" value="1"/>
</dbReference>
<dbReference type="Pfam" id="PF03572">
    <property type="entry name" value="Peptidase_S41"/>
    <property type="match status" value="1"/>
</dbReference>
<name>A0A419X959_9BACT</name>
<evidence type="ECO:0000313" key="4">
    <source>
        <dbReference type="Proteomes" id="UP000284531"/>
    </source>
</evidence>
<gene>
    <name evidence="3" type="ORF">BXY64_1313</name>
</gene>
<evidence type="ECO:0000313" key="3">
    <source>
        <dbReference type="EMBL" id="RKE04293.1"/>
    </source>
</evidence>
<feature type="chain" id="PRO_5019471966" evidence="1">
    <location>
        <begin position="21"/>
        <end position="452"/>
    </location>
</feature>
<sequence>MKSVLISIVFSVFIFQSATAQEYKPTYFQKKELIEDLSFMMAKVETMHPMLLDEALDVKWYKSGLKIEEELPDSMSINQFYVQMAELMGELEDTHTGISFPYSERKKYMIDGGGVSMPFSITVKDHKLYVNEYIGEDRSHDIAGKQILAINNITSDQILQDMRSTVGVRGRECGDRSVEKMFAMSFWALYGETNVYRLKLMGEDTPLVISGVSNAKYFELKKKYGSQQNPEKYRLAFSEDQQLAKMSIASFYGDEQYYQFLKDAFQEIKSKGSKQLIIDVRNNPGGRSRAVDSLLNYLTDKSYSQYKSIGIRVSEELKANYKQKRPELYARIEKLPNDTLFYMDSTAYKHEPNYKESAFTGEVYVLINERSNSAAATFAGVVKEKGLGSIVGNKATGENIRYYGDFLMYKLPNTKITFYVSPKEFIQYGGTKLNQGVEPDVLIRDFKYKDIL</sequence>
<dbReference type="CDD" id="cd06567">
    <property type="entry name" value="Peptidase_S41"/>
    <property type="match status" value="1"/>
</dbReference>
<keyword evidence="4" id="KW-1185">Reference proteome</keyword>
<proteinExistence type="predicted"/>
<accession>A0A419X959</accession>
<dbReference type="OrthoDB" id="5480566at2"/>
<dbReference type="GO" id="GO:0030288">
    <property type="term" value="C:outer membrane-bounded periplasmic space"/>
    <property type="evidence" value="ECO:0007669"/>
    <property type="project" value="TreeGrafter"/>
</dbReference>
<dbReference type="SMART" id="SM00245">
    <property type="entry name" value="TSPc"/>
    <property type="match status" value="1"/>
</dbReference>
<keyword evidence="1" id="KW-0732">Signal</keyword>